<dbReference type="EMBL" id="FUYQ01000001">
    <property type="protein sequence ID" value="SKB28215.1"/>
    <property type="molecule type" value="Genomic_DNA"/>
</dbReference>
<sequence>MNRRNFIHACGISIASSCLLNQQLFATETPMSSKCKPIIGSWFEFNHHNPAEGKYWDPALRSFTSAQWREKIREIREAGMEYLVLLSVADKGKTFYPSQLQPRHDFECPDPLEAVLSAADEFGVKFFVSNDFWGDSGDMYKLMTSKEVVSIREKGMEEVARKYGHHPSFYGWYYPNETGLSENIDEATIHYVNSCSRKARELMPRCVNLIAPYGTKFVKADANFARQLERLDIDIIAYQDEVGVLKTDAGSAGRYFEALQKVHASVGRARLWADVEVFQFEGPVYKSALLPASFQRIRTQLEDVSPYVENILIYQYIGMMNKPGTTAFAGHPTSTELYTGYIDWLNKNK</sequence>
<name>A0A1T5A035_9BACT</name>
<feature type="domain" description="DUF4434" evidence="1">
    <location>
        <begin position="40"/>
        <end position="325"/>
    </location>
</feature>
<protein>
    <recommendedName>
        <fullName evidence="1">DUF4434 domain-containing protein</fullName>
    </recommendedName>
</protein>
<evidence type="ECO:0000313" key="2">
    <source>
        <dbReference type="EMBL" id="SKB28215.1"/>
    </source>
</evidence>
<dbReference type="InterPro" id="IPR017853">
    <property type="entry name" value="GH"/>
</dbReference>
<dbReference type="RefSeq" id="WP_079682051.1">
    <property type="nucleotide sequence ID" value="NZ_FUYQ01000001.1"/>
</dbReference>
<gene>
    <name evidence="2" type="ORF">SAMN05660349_00321</name>
</gene>
<dbReference type="AlphaFoldDB" id="A0A1T5A035"/>
<organism evidence="2 3">
    <name type="scientific">Parabacteroides chartae</name>
    <dbReference type="NCBI Taxonomy" id="1037355"/>
    <lineage>
        <taxon>Bacteria</taxon>
        <taxon>Pseudomonadati</taxon>
        <taxon>Bacteroidota</taxon>
        <taxon>Bacteroidia</taxon>
        <taxon>Bacteroidales</taxon>
        <taxon>Tannerellaceae</taxon>
        <taxon>Parabacteroides</taxon>
    </lineage>
</organism>
<dbReference type="Pfam" id="PF14488">
    <property type="entry name" value="DUF4434"/>
    <property type="match status" value="1"/>
</dbReference>
<dbReference type="Gene3D" id="3.20.20.80">
    <property type="entry name" value="Glycosidases"/>
    <property type="match status" value="1"/>
</dbReference>
<evidence type="ECO:0000313" key="3">
    <source>
        <dbReference type="Proteomes" id="UP000190852"/>
    </source>
</evidence>
<accession>A0A1T5A035</accession>
<proteinExistence type="predicted"/>
<reference evidence="3" key="1">
    <citation type="submission" date="2017-02" db="EMBL/GenBank/DDBJ databases">
        <authorList>
            <person name="Varghese N."/>
            <person name="Submissions S."/>
        </authorList>
    </citation>
    <scope>NUCLEOTIDE SEQUENCE [LARGE SCALE GENOMIC DNA]</scope>
    <source>
        <strain evidence="3">DSM 24967</strain>
    </source>
</reference>
<dbReference type="Proteomes" id="UP000190852">
    <property type="component" value="Unassembled WGS sequence"/>
</dbReference>
<keyword evidence="3" id="KW-1185">Reference proteome</keyword>
<dbReference type="PROSITE" id="PS51257">
    <property type="entry name" value="PROKAR_LIPOPROTEIN"/>
    <property type="match status" value="1"/>
</dbReference>
<evidence type="ECO:0000259" key="1">
    <source>
        <dbReference type="Pfam" id="PF14488"/>
    </source>
</evidence>
<dbReference type="SUPFAM" id="SSF51445">
    <property type="entry name" value="(Trans)glycosidases"/>
    <property type="match status" value="1"/>
</dbReference>
<dbReference type="InterPro" id="IPR027849">
    <property type="entry name" value="DUF4434"/>
</dbReference>